<accession>A0ABT6ZZH5</accession>
<proteinExistence type="predicted"/>
<dbReference type="EMBL" id="JANCPR020000021">
    <property type="protein sequence ID" value="MDJ1134480.1"/>
    <property type="molecule type" value="Genomic_DNA"/>
</dbReference>
<dbReference type="RefSeq" id="WP_274042003.1">
    <property type="nucleotide sequence ID" value="NZ_JANCPR020000021.1"/>
</dbReference>
<evidence type="ECO:0008006" key="4">
    <source>
        <dbReference type="Google" id="ProtNLM"/>
    </source>
</evidence>
<gene>
    <name evidence="2" type="ORF">NMN56_021415</name>
</gene>
<feature type="region of interest" description="Disordered" evidence="1">
    <location>
        <begin position="1"/>
        <end position="40"/>
    </location>
</feature>
<evidence type="ECO:0000313" key="2">
    <source>
        <dbReference type="EMBL" id="MDJ1134480.1"/>
    </source>
</evidence>
<protein>
    <recommendedName>
        <fullName evidence="4">ATP-grasp target RiPP</fullName>
    </recommendedName>
</protein>
<keyword evidence="3" id="KW-1185">Reference proteome</keyword>
<feature type="compositionally biased region" description="Polar residues" evidence="1">
    <location>
        <begin position="13"/>
        <end position="23"/>
    </location>
</feature>
<organism evidence="2 3">
    <name type="scientific">Streptomyces iconiensis</name>
    <dbReference type="NCBI Taxonomy" id="1384038"/>
    <lineage>
        <taxon>Bacteria</taxon>
        <taxon>Bacillati</taxon>
        <taxon>Actinomycetota</taxon>
        <taxon>Actinomycetes</taxon>
        <taxon>Kitasatosporales</taxon>
        <taxon>Streptomycetaceae</taxon>
        <taxon>Streptomyces</taxon>
    </lineage>
</organism>
<reference evidence="2 3" key="1">
    <citation type="submission" date="2023-05" db="EMBL/GenBank/DDBJ databases">
        <title>Streptantibioticus silvisoli sp. nov., acidotolerant actinomycetes 1 from pine litter.</title>
        <authorList>
            <person name="Swiecimska M."/>
            <person name="Golinska P."/>
            <person name="Sangal V."/>
            <person name="Wachnowicz B."/>
            <person name="Goodfellow M."/>
        </authorList>
    </citation>
    <scope>NUCLEOTIDE SEQUENCE [LARGE SCALE GENOMIC DNA]</scope>
    <source>
        <strain evidence="2 3">DSM 42109</strain>
    </source>
</reference>
<dbReference type="Proteomes" id="UP001214441">
    <property type="component" value="Unassembled WGS sequence"/>
</dbReference>
<evidence type="ECO:0000313" key="3">
    <source>
        <dbReference type="Proteomes" id="UP001214441"/>
    </source>
</evidence>
<evidence type="ECO:0000256" key="1">
    <source>
        <dbReference type="SAM" id="MobiDB-lite"/>
    </source>
</evidence>
<comment type="caution">
    <text evidence="2">The sequence shown here is derived from an EMBL/GenBank/DDBJ whole genome shotgun (WGS) entry which is preliminary data.</text>
</comment>
<name>A0ABT6ZZH5_9ACTN</name>
<sequence length="40" mass="4194">MAATGDPFIDSPSMGSSAQTVTQTKEDNQIFTDDGGTDKE</sequence>